<feature type="compositionally biased region" description="Low complexity" evidence="1">
    <location>
        <begin position="235"/>
        <end position="256"/>
    </location>
</feature>
<feature type="compositionally biased region" description="Low complexity" evidence="1">
    <location>
        <begin position="355"/>
        <end position="364"/>
    </location>
</feature>
<keyword evidence="2" id="KW-0479">Metal-binding</keyword>
<feature type="region of interest" description="Disordered" evidence="1">
    <location>
        <begin position="119"/>
        <end position="157"/>
    </location>
</feature>
<dbReference type="Proteomes" id="UP000693942">
    <property type="component" value="Unassembled WGS sequence"/>
</dbReference>
<evidence type="ECO:0000313" key="2">
    <source>
        <dbReference type="EMBL" id="KAG7437806.1"/>
    </source>
</evidence>
<keyword evidence="2" id="KW-0862">Zinc</keyword>
<reference evidence="2" key="1">
    <citation type="submission" date="2021-04" db="EMBL/GenBank/DDBJ databases">
        <title>First draft genome resource for Brassicaceae pathogens Fusarium oxysporum f. sp. raphani and Fusarium oxysporum f. sp. rapae.</title>
        <authorList>
            <person name="Asai S."/>
        </authorList>
    </citation>
    <scope>NUCLEOTIDE SEQUENCE</scope>
    <source>
        <strain evidence="2">Tf1262</strain>
    </source>
</reference>
<comment type="caution">
    <text evidence="2">The sequence shown here is derived from an EMBL/GenBank/DDBJ whole genome shotgun (WGS) entry which is preliminary data.</text>
</comment>
<evidence type="ECO:0000313" key="3">
    <source>
        <dbReference type="Proteomes" id="UP000693942"/>
    </source>
</evidence>
<feature type="compositionally biased region" description="Polar residues" evidence="1">
    <location>
        <begin position="201"/>
        <end position="213"/>
    </location>
</feature>
<feature type="compositionally biased region" description="Polar residues" evidence="1">
    <location>
        <begin position="135"/>
        <end position="157"/>
    </location>
</feature>
<proteinExistence type="predicted"/>
<feature type="region of interest" description="Disordered" evidence="1">
    <location>
        <begin position="235"/>
        <end position="301"/>
    </location>
</feature>
<sequence length="511" mass="55037">MTSGPLGHSYWISFSEHAPQPFITQALFPVSLPMVPLPQSSLTLVTGMFSHCSAYAIWGILHSTAIQTLVGYCPVLMVPCHSSLLRGRFPLFDFPSTVGSQVSVSGEFVLGSNISASPQTHTLEISPQPPVPSPNHYSSTPYLNTPTPESTYLSTPASQSYSQFPTLASAGIDSTWSQPDQAQEGPRSLISFPQEDRHQLAPNSRQAGRSTSMSTVAIQFDPAFTMGPRSAFTWPGPLESSNSGSSLLSPGLPSMGHVSGSSLTPPPQSRSVTSSPPRLSLSADQREVKRQSDRARRDSRLVNRMRRANSNSYVDSSPSALGLATTTTAMNISAYTTAPAPVTLMSDTPTTMSSSTYLQSYSPSLEDHQPQSAPVYPTSYPQSLQANYNMPVDYAAVYAGSSQYSTRSPPVPVGQDAGFMYQVPTVLGPGSANTQEAGHVRVVQSRPKPRCWEHGCNGRQFSTFSNLLRHQREKSGQAAKASCPNCGAEFTRTTARNGHLLHDKCKGRRNS</sequence>
<feature type="compositionally biased region" description="Basic and acidic residues" evidence="1">
    <location>
        <begin position="284"/>
        <end position="301"/>
    </location>
</feature>
<accession>A0A8J5PW38</accession>
<evidence type="ECO:0000256" key="1">
    <source>
        <dbReference type="SAM" id="MobiDB-lite"/>
    </source>
</evidence>
<feature type="region of interest" description="Disordered" evidence="1">
    <location>
        <begin position="355"/>
        <end position="375"/>
    </location>
</feature>
<organism evidence="2 3">
    <name type="scientific">Fusarium oxysporum f. sp. raphani</name>
    <dbReference type="NCBI Taxonomy" id="96318"/>
    <lineage>
        <taxon>Eukaryota</taxon>
        <taxon>Fungi</taxon>
        <taxon>Dikarya</taxon>
        <taxon>Ascomycota</taxon>
        <taxon>Pezizomycotina</taxon>
        <taxon>Sordariomycetes</taxon>
        <taxon>Hypocreomycetidae</taxon>
        <taxon>Hypocreales</taxon>
        <taxon>Nectriaceae</taxon>
        <taxon>Fusarium</taxon>
        <taxon>Fusarium oxysporum species complex</taxon>
    </lineage>
</organism>
<gene>
    <name evidence="2" type="ORF">Forpi1262_v001156</name>
</gene>
<dbReference type="AlphaFoldDB" id="A0A8J5PW38"/>
<name>A0A8J5PW38_FUSOX</name>
<feature type="compositionally biased region" description="Polar residues" evidence="1">
    <location>
        <begin position="259"/>
        <end position="277"/>
    </location>
</feature>
<keyword evidence="2" id="KW-0863">Zinc-finger</keyword>
<dbReference type="GO" id="GO:0008270">
    <property type="term" value="F:zinc ion binding"/>
    <property type="evidence" value="ECO:0007669"/>
    <property type="project" value="UniProtKB-KW"/>
</dbReference>
<dbReference type="EMBL" id="JAELUR010000001">
    <property type="protein sequence ID" value="KAG7437806.1"/>
    <property type="molecule type" value="Genomic_DNA"/>
</dbReference>
<feature type="region of interest" description="Disordered" evidence="1">
    <location>
        <begin position="191"/>
        <end position="213"/>
    </location>
</feature>
<protein>
    <submittedName>
        <fullName evidence="2">Putative C2H2-type zinc-finger transcription factor orf8</fullName>
    </submittedName>
</protein>